<proteinExistence type="predicted"/>
<dbReference type="EMBL" id="JAAMOB010000015">
    <property type="protein sequence ID" value="KAF4104421.1"/>
    <property type="molecule type" value="Genomic_DNA"/>
</dbReference>
<keyword evidence="3" id="KW-1185">Reference proteome</keyword>
<dbReference type="Proteomes" id="UP000579812">
    <property type="component" value="Unassembled WGS sequence"/>
</dbReference>
<comment type="caution">
    <text evidence="2">The sequence shown here is derived from an EMBL/GenBank/DDBJ whole genome shotgun (WGS) entry which is preliminary data.</text>
</comment>
<organism evidence="2 3">
    <name type="scientific">Onychostoma macrolepis</name>
    <dbReference type="NCBI Taxonomy" id="369639"/>
    <lineage>
        <taxon>Eukaryota</taxon>
        <taxon>Metazoa</taxon>
        <taxon>Chordata</taxon>
        <taxon>Craniata</taxon>
        <taxon>Vertebrata</taxon>
        <taxon>Euteleostomi</taxon>
        <taxon>Actinopterygii</taxon>
        <taxon>Neopterygii</taxon>
        <taxon>Teleostei</taxon>
        <taxon>Ostariophysi</taxon>
        <taxon>Cypriniformes</taxon>
        <taxon>Cyprinidae</taxon>
        <taxon>Acrossocheilinae</taxon>
        <taxon>Onychostoma</taxon>
    </lineage>
</organism>
<evidence type="ECO:0000256" key="1">
    <source>
        <dbReference type="SAM" id="MobiDB-lite"/>
    </source>
</evidence>
<dbReference type="AlphaFoldDB" id="A0A7J6CBG6"/>
<protein>
    <submittedName>
        <fullName evidence="2">Uncharacterized protein</fullName>
    </submittedName>
</protein>
<feature type="region of interest" description="Disordered" evidence="1">
    <location>
        <begin position="1"/>
        <end position="57"/>
    </location>
</feature>
<reference evidence="2 3" key="1">
    <citation type="submission" date="2020-04" db="EMBL/GenBank/DDBJ databases">
        <title>Chromosome-level genome assembly of a cyprinid fish Onychostoma macrolepis by integration of Nanopore Sequencing, Bionano and Hi-C technology.</title>
        <authorList>
            <person name="Wang D."/>
        </authorList>
    </citation>
    <scope>NUCLEOTIDE SEQUENCE [LARGE SCALE GENOMIC DNA]</scope>
    <source>
        <strain evidence="2">SWU-2019</strain>
        <tissue evidence="2">Muscle</tissue>
    </source>
</reference>
<evidence type="ECO:0000313" key="3">
    <source>
        <dbReference type="Proteomes" id="UP000579812"/>
    </source>
</evidence>
<accession>A0A7J6CBG6</accession>
<sequence length="135" mass="14761">MEVTQTSSDGDLCPGISSVQQKRTGSAEPSYVSMKSSQSMDPPLRLNDGNKCSSVHQKRTESAEPSCVFMKSDQCMDPPLRFDVGNMPSGCSYRRAIIRKPKGIDERNGIFVSPKDAHGPRKACDALGVSHVKYH</sequence>
<name>A0A7J6CBG6_9TELE</name>
<evidence type="ECO:0000313" key="2">
    <source>
        <dbReference type="EMBL" id="KAF4104421.1"/>
    </source>
</evidence>
<gene>
    <name evidence="2" type="ORF">G5714_015408</name>
</gene>